<proteinExistence type="predicted"/>
<keyword evidence="1" id="KW-0813">Transport</keyword>
<sequence length="368" mass="37567">MIRNRAQDMSASHRVLWLLVLTSALSVLITLVAVAFVRSPAQVAAETSPPPLTVLTAKVTEGSVAEPLRFSGEVSLGDLVAFTVRPSDASAAIVTKLPAAVGETVREGAAVIEISDRPVIYLKGKIPLLRDLHVGDHGPDVLRLQRALKSWGGAPEPDGVFGAGTAAALRALYQGAGYSAPIDSSALRSELMFGNGDTARVVALGGAVGEAAGAPAVKVATSPPEVTADIAETTSQKLAVGAKVTVSGAAIGGEHSGRIVAISGLMKSDAGTYQVHVRVSTSDPLRFEAVQSPVDIIVTPDDKPKSGLVVPLSAVYSDAVGRPFVRRIVGGAQARVFVTVGETGGGQALIRVANGGLDIGDDVVVGAQ</sequence>
<keyword evidence="4" id="KW-1185">Reference proteome</keyword>
<evidence type="ECO:0000313" key="4">
    <source>
        <dbReference type="Proteomes" id="UP000293995"/>
    </source>
</evidence>
<dbReference type="Pfam" id="PF01471">
    <property type="entry name" value="PG_binding_1"/>
    <property type="match status" value="1"/>
</dbReference>
<name>A0A4P6EJW6_9MICO</name>
<evidence type="ECO:0000256" key="1">
    <source>
        <dbReference type="ARBA" id="ARBA00022448"/>
    </source>
</evidence>
<dbReference type="InterPro" id="IPR036366">
    <property type="entry name" value="PGBDSf"/>
</dbReference>
<dbReference type="GO" id="GO:0030313">
    <property type="term" value="C:cell envelope"/>
    <property type="evidence" value="ECO:0007669"/>
    <property type="project" value="TreeGrafter"/>
</dbReference>
<dbReference type="PANTHER" id="PTHR30097">
    <property type="entry name" value="CATION EFFLUX SYSTEM PROTEIN CUSB"/>
    <property type="match status" value="1"/>
</dbReference>
<dbReference type="Gene3D" id="1.10.101.10">
    <property type="entry name" value="PGBD-like superfamily/PGBD"/>
    <property type="match status" value="1"/>
</dbReference>
<reference evidence="3 4" key="1">
    <citation type="submission" date="2019-01" db="EMBL/GenBank/DDBJ databases">
        <title>Genome sequencing of strain DFW100M-13.</title>
        <authorList>
            <person name="Heo J."/>
            <person name="Kim S.-J."/>
            <person name="Kim J.-S."/>
            <person name="Hong S.-B."/>
            <person name="Kwon S.-W."/>
        </authorList>
    </citation>
    <scope>NUCLEOTIDE SEQUENCE [LARGE SCALE GENOMIC DNA]</scope>
    <source>
        <strain evidence="3 4">DFW100M-13</strain>
    </source>
</reference>
<dbReference type="Proteomes" id="UP000293995">
    <property type="component" value="Chromosome"/>
</dbReference>
<dbReference type="PANTHER" id="PTHR30097:SF4">
    <property type="entry name" value="SLR6042 PROTEIN"/>
    <property type="match status" value="1"/>
</dbReference>
<dbReference type="GO" id="GO:0060003">
    <property type="term" value="P:copper ion export"/>
    <property type="evidence" value="ECO:0007669"/>
    <property type="project" value="TreeGrafter"/>
</dbReference>
<evidence type="ECO:0000259" key="2">
    <source>
        <dbReference type="Pfam" id="PF01471"/>
    </source>
</evidence>
<protein>
    <recommendedName>
        <fullName evidence="2">Peptidoglycan binding-like domain-containing protein</fullName>
    </recommendedName>
</protein>
<dbReference type="Gene3D" id="2.40.420.20">
    <property type="match status" value="1"/>
</dbReference>
<dbReference type="KEGG" id="mprt:ET475_10750"/>
<feature type="domain" description="Peptidoglycan binding-like" evidence="2">
    <location>
        <begin position="138"/>
        <end position="171"/>
    </location>
</feature>
<dbReference type="InterPro" id="IPR051909">
    <property type="entry name" value="MFP_Cation_Efflux"/>
</dbReference>
<dbReference type="OrthoDB" id="3268648at2"/>
<dbReference type="Gene3D" id="2.40.30.170">
    <property type="match status" value="1"/>
</dbReference>
<dbReference type="InterPro" id="IPR002477">
    <property type="entry name" value="Peptidoglycan-bd-like"/>
</dbReference>
<organism evidence="3 4">
    <name type="scientific">Microbacterium protaetiae</name>
    <dbReference type="NCBI Taxonomy" id="2509458"/>
    <lineage>
        <taxon>Bacteria</taxon>
        <taxon>Bacillati</taxon>
        <taxon>Actinomycetota</taxon>
        <taxon>Actinomycetes</taxon>
        <taxon>Micrococcales</taxon>
        <taxon>Microbacteriaceae</taxon>
        <taxon>Microbacterium</taxon>
    </lineage>
</organism>
<evidence type="ECO:0000313" key="3">
    <source>
        <dbReference type="EMBL" id="QAY60417.1"/>
    </source>
</evidence>
<dbReference type="EMBL" id="CP035494">
    <property type="protein sequence ID" value="QAY60417.1"/>
    <property type="molecule type" value="Genomic_DNA"/>
</dbReference>
<dbReference type="SUPFAM" id="SSF47090">
    <property type="entry name" value="PGBD-like"/>
    <property type="match status" value="1"/>
</dbReference>
<dbReference type="AlphaFoldDB" id="A0A4P6EJW6"/>
<accession>A0A4P6EJW6</accession>
<dbReference type="InterPro" id="IPR036365">
    <property type="entry name" value="PGBD-like_sf"/>
</dbReference>
<dbReference type="GO" id="GO:0015679">
    <property type="term" value="P:plasma membrane copper ion transport"/>
    <property type="evidence" value="ECO:0007669"/>
    <property type="project" value="TreeGrafter"/>
</dbReference>
<gene>
    <name evidence="3" type="ORF">ET475_10750</name>
</gene>